<reference evidence="2 3" key="1">
    <citation type="submission" date="2022-04" db="EMBL/GenBank/DDBJ databases">
        <title>Gracilibacillus sp. isolated from saltern.</title>
        <authorList>
            <person name="Won M."/>
            <person name="Lee C.-M."/>
            <person name="Woen H.-Y."/>
            <person name="Kwon S.-W."/>
        </authorList>
    </citation>
    <scope>NUCLEOTIDE SEQUENCE [LARGE SCALE GENOMIC DNA]</scope>
    <source>
        <strain evidence="2 3">SSWR10-1</strain>
    </source>
</reference>
<accession>A0ABY4ETN6</accession>
<keyword evidence="1" id="KW-0175">Coiled coil</keyword>
<dbReference type="Proteomes" id="UP000831782">
    <property type="component" value="Chromosome"/>
</dbReference>
<keyword evidence="3" id="KW-1185">Reference proteome</keyword>
<proteinExistence type="predicted"/>
<evidence type="ECO:0000256" key="1">
    <source>
        <dbReference type="SAM" id="Coils"/>
    </source>
</evidence>
<evidence type="ECO:0008006" key="4">
    <source>
        <dbReference type="Google" id="ProtNLM"/>
    </source>
</evidence>
<protein>
    <recommendedName>
        <fullName evidence="4">Post-transcriptional regulator</fullName>
    </recommendedName>
</protein>
<dbReference type="RefSeq" id="WP_244717268.1">
    <property type="nucleotide sequence ID" value="NZ_CP095072.1"/>
</dbReference>
<evidence type="ECO:0000313" key="2">
    <source>
        <dbReference type="EMBL" id="UOQ47782.1"/>
    </source>
</evidence>
<dbReference type="EMBL" id="CP095072">
    <property type="protein sequence ID" value="UOQ47782.1"/>
    <property type="molecule type" value="Genomic_DNA"/>
</dbReference>
<gene>
    <name evidence="2" type="ORF">MUN88_17265</name>
</gene>
<feature type="coiled-coil region" evidence="1">
    <location>
        <begin position="9"/>
        <end position="36"/>
    </location>
</feature>
<organism evidence="2 3">
    <name type="scientific">Gracilibacillus caseinilyticus</name>
    <dbReference type="NCBI Taxonomy" id="2932256"/>
    <lineage>
        <taxon>Bacteria</taxon>
        <taxon>Bacillati</taxon>
        <taxon>Bacillota</taxon>
        <taxon>Bacilli</taxon>
        <taxon>Bacillales</taxon>
        <taxon>Bacillaceae</taxon>
        <taxon>Gracilibacillus</taxon>
    </lineage>
</organism>
<sequence>MNLNDYQLNEEEREAAQGLMNAFAEKEQENNLLTKKVELLVNFISEKGLDEEVIQFMKEKQNEGFNYWYEQAAETFLNIDVIDADSFPELQDEYEISKGSNIGYLD</sequence>
<name>A0ABY4ETN6_9BACI</name>
<evidence type="ECO:0000313" key="3">
    <source>
        <dbReference type="Proteomes" id="UP000831782"/>
    </source>
</evidence>